<dbReference type="Pfam" id="PF07500">
    <property type="entry name" value="TFIIS_M"/>
    <property type="match status" value="1"/>
</dbReference>
<proteinExistence type="predicted"/>
<dbReference type="SUPFAM" id="SSF46942">
    <property type="entry name" value="Elongation factor TFIIS domain 2"/>
    <property type="match status" value="1"/>
</dbReference>
<feature type="domain" description="TFIIS-type" evidence="4">
    <location>
        <begin position="128"/>
        <end position="168"/>
    </location>
</feature>
<accession>A0A6C0LIR5</accession>
<dbReference type="PROSITE" id="PS51133">
    <property type="entry name" value="ZF_TFIIS_2"/>
    <property type="match status" value="1"/>
</dbReference>
<keyword evidence="2" id="KW-0863">Zinc-finger</keyword>
<name>A0A6C0LIR5_9ZZZZ</name>
<dbReference type="Gene3D" id="1.10.472.30">
    <property type="entry name" value="Transcription elongation factor S-II, central domain"/>
    <property type="match status" value="1"/>
</dbReference>
<organism evidence="5">
    <name type="scientific">viral metagenome</name>
    <dbReference type="NCBI Taxonomy" id="1070528"/>
    <lineage>
        <taxon>unclassified sequences</taxon>
        <taxon>metagenomes</taxon>
        <taxon>organismal metagenomes</taxon>
    </lineage>
</organism>
<dbReference type="SUPFAM" id="SSF57783">
    <property type="entry name" value="Zinc beta-ribbon"/>
    <property type="match status" value="1"/>
</dbReference>
<dbReference type="SMART" id="SM00440">
    <property type="entry name" value="ZnF_C2C2"/>
    <property type="match status" value="1"/>
</dbReference>
<dbReference type="EMBL" id="MN740506">
    <property type="protein sequence ID" value="QHU30397.1"/>
    <property type="molecule type" value="Genomic_DNA"/>
</dbReference>
<evidence type="ECO:0000259" key="4">
    <source>
        <dbReference type="PROSITE" id="PS51133"/>
    </source>
</evidence>
<evidence type="ECO:0000313" key="5">
    <source>
        <dbReference type="EMBL" id="QHU30397.1"/>
    </source>
</evidence>
<evidence type="ECO:0000256" key="1">
    <source>
        <dbReference type="ARBA" id="ARBA00022723"/>
    </source>
</evidence>
<keyword evidence="3" id="KW-0862">Zinc</keyword>
<dbReference type="InterPro" id="IPR036575">
    <property type="entry name" value="TFIIS_cen_dom_sf"/>
</dbReference>
<dbReference type="GO" id="GO:0003676">
    <property type="term" value="F:nucleic acid binding"/>
    <property type="evidence" value="ECO:0007669"/>
    <property type="project" value="InterPro"/>
</dbReference>
<evidence type="ECO:0000256" key="3">
    <source>
        <dbReference type="ARBA" id="ARBA00022833"/>
    </source>
</evidence>
<dbReference type="InterPro" id="IPR003618">
    <property type="entry name" value="TFIIS_cen_dom"/>
</dbReference>
<dbReference type="Pfam" id="PF01096">
    <property type="entry name" value="Zn_ribbon_TFIIS"/>
    <property type="match status" value="1"/>
</dbReference>
<dbReference type="CDD" id="cd13749">
    <property type="entry name" value="Zn-ribbon_TFIIS"/>
    <property type="match status" value="1"/>
</dbReference>
<protein>
    <recommendedName>
        <fullName evidence="4">TFIIS-type domain-containing protein</fullName>
    </recommendedName>
</protein>
<dbReference type="PROSITE" id="PS00466">
    <property type="entry name" value="ZF_TFIIS_1"/>
    <property type="match status" value="1"/>
</dbReference>
<keyword evidence="1" id="KW-0479">Metal-binding</keyword>
<evidence type="ECO:0000256" key="2">
    <source>
        <dbReference type="ARBA" id="ARBA00022771"/>
    </source>
</evidence>
<dbReference type="Gene3D" id="2.20.25.10">
    <property type="match status" value="1"/>
</dbReference>
<sequence>MYKITDPKTFRDGVITEITKILPQKHYAFNVEKGIFNWCIREADNKNIVKKWENIYFVQIYIDRFRMVWVNLKDKNIVEKIVNKEIKPHQIGQMTHQELAPAKWGKLIQDKKEKDENRYTPKLDGNTDMFTCRKCKSNKCSYYQLQTRSADEPMTTFVTCVNCGNRWKC</sequence>
<dbReference type="GO" id="GO:0005634">
    <property type="term" value="C:nucleus"/>
    <property type="evidence" value="ECO:0007669"/>
    <property type="project" value="TreeGrafter"/>
</dbReference>
<dbReference type="PANTHER" id="PTHR11477:SF0">
    <property type="entry name" value="IP08861P-RELATED"/>
    <property type="match status" value="1"/>
</dbReference>
<dbReference type="GO" id="GO:0006351">
    <property type="term" value="P:DNA-templated transcription"/>
    <property type="evidence" value="ECO:0007669"/>
    <property type="project" value="InterPro"/>
</dbReference>
<dbReference type="GO" id="GO:0008270">
    <property type="term" value="F:zinc ion binding"/>
    <property type="evidence" value="ECO:0007669"/>
    <property type="project" value="UniProtKB-KW"/>
</dbReference>
<dbReference type="PANTHER" id="PTHR11477">
    <property type="entry name" value="TRANSCRIPTION FACTOR S-II ZINC FINGER DOMAIN-CONTAINING PROTEIN"/>
    <property type="match status" value="1"/>
</dbReference>
<reference evidence="5" key="1">
    <citation type="journal article" date="2020" name="Nature">
        <title>Giant virus diversity and host interactions through global metagenomics.</title>
        <authorList>
            <person name="Schulz F."/>
            <person name="Roux S."/>
            <person name="Paez-Espino D."/>
            <person name="Jungbluth S."/>
            <person name="Walsh D.A."/>
            <person name="Denef V.J."/>
            <person name="McMahon K.D."/>
            <person name="Konstantinidis K.T."/>
            <person name="Eloe-Fadrosh E.A."/>
            <person name="Kyrpides N.C."/>
            <person name="Woyke T."/>
        </authorList>
    </citation>
    <scope>NUCLEOTIDE SEQUENCE</scope>
    <source>
        <strain evidence="5">GVMAG-M-3300027833-11</strain>
    </source>
</reference>
<dbReference type="InterPro" id="IPR001222">
    <property type="entry name" value="Znf_TFIIS"/>
</dbReference>
<dbReference type="AlphaFoldDB" id="A0A6C0LIR5"/>